<keyword evidence="4" id="KW-0479">Metal-binding</keyword>
<keyword evidence="10" id="KW-1185">Reference proteome</keyword>
<dbReference type="RefSeq" id="WP_160672839.1">
    <property type="nucleotide sequence ID" value="NZ_WTYN01000001.1"/>
</dbReference>
<evidence type="ECO:0000256" key="7">
    <source>
        <dbReference type="SAM" id="SignalP"/>
    </source>
</evidence>
<dbReference type="SUPFAM" id="SSF88713">
    <property type="entry name" value="Glycoside hydrolase/deacetylase"/>
    <property type="match status" value="1"/>
</dbReference>
<evidence type="ECO:0000313" key="10">
    <source>
        <dbReference type="Proteomes" id="UP000445582"/>
    </source>
</evidence>
<dbReference type="InterPro" id="IPR002509">
    <property type="entry name" value="NODB_dom"/>
</dbReference>
<name>A0A844YEJ1_9SPHN</name>
<dbReference type="AlphaFoldDB" id="A0A844YEJ1"/>
<dbReference type="GO" id="GO:0016020">
    <property type="term" value="C:membrane"/>
    <property type="evidence" value="ECO:0007669"/>
    <property type="project" value="TreeGrafter"/>
</dbReference>
<gene>
    <name evidence="9" type="ORF">GRI48_06055</name>
</gene>
<protein>
    <recommendedName>
        <fullName evidence="3">Chitooligosaccharide deacetylase</fullName>
    </recommendedName>
    <alternativeName>
        <fullName evidence="6">Nodulation protein B</fullName>
    </alternativeName>
</protein>
<feature type="signal peptide" evidence="7">
    <location>
        <begin position="1"/>
        <end position="24"/>
    </location>
</feature>
<dbReference type="PANTHER" id="PTHR10587">
    <property type="entry name" value="GLYCOSYL TRANSFERASE-RELATED"/>
    <property type="match status" value="1"/>
</dbReference>
<feature type="chain" id="PRO_5032901008" description="Chitooligosaccharide deacetylase" evidence="7">
    <location>
        <begin position="25"/>
        <end position="324"/>
    </location>
</feature>
<evidence type="ECO:0000313" key="9">
    <source>
        <dbReference type="EMBL" id="MXO62571.1"/>
    </source>
</evidence>
<keyword evidence="7" id="KW-0732">Signal</keyword>
<accession>A0A844YEJ1</accession>
<organism evidence="9 10">
    <name type="scientific">Qipengyuania oceanensis</name>
    <dbReference type="NCBI Taxonomy" id="1463597"/>
    <lineage>
        <taxon>Bacteria</taxon>
        <taxon>Pseudomonadati</taxon>
        <taxon>Pseudomonadota</taxon>
        <taxon>Alphaproteobacteria</taxon>
        <taxon>Sphingomonadales</taxon>
        <taxon>Erythrobacteraceae</taxon>
        <taxon>Qipengyuania</taxon>
    </lineage>
</organism>
<dbReference type="InterPro" id="IPR011330">
    <property type="entry name" value="Glyco_hydro/deAcase_b/a-brl"/>
</dbReference>
<sequence length="324" mass="36176">MTRIFRWIAALCLTSLALCAPLAAQDVPAPQEAKRVALTFDDIPRQKGAFFTPQERTDKILAALRDSSVRQVAFFINPGRLDTPDGVDGEAHIDAYVAAGHVIANHSFSHRHLSKSTAEDYLADIDRAADWLRGRAGYRPWFRFPYLDEGADDKVKRDAVRAGLKARGLANGYVTADGSDWHLEFLTIAAQEQGKPMDMKQLRRLYVAAQMSALDYHDQLALDTLGRSPAHVLLLHETDLAALFLPDLVAEMRKRGWQIISPDEAYRDPIASTQPDVPYAWGTLTGSMAWEKDVPPPLSPNWISTGMMTYLFETRVLKAKLDTE</sequence>
<dbReference type="PROSITE" id="PS51677">
    <property type="entry name" value="NODB"/>
    <property type="match status" value="1"/>
</dbReference>
<comment type="function">
    <text evidence="1">Is involved in generating a small heat-stable compound (Nod), an acylated oligomer of N-acetylglucosamine, that stimulates mitosis in various plant protoplasts.</text>
</comment>
<proteinExistence type="inferred from homology"/>
<evidence type="ECO:0000256" key="1">
    <source>
        <dbReference type="ARBA" id="ARBA00003236"/>
    </source>
</evidence>
<evidence type="ECO:0000256" key="2">
    <source>
        <dbReference type="ARBA" id="ARBA00010973"/>
    </source>
</evidence>
<keyword evidence="5" id="KW-0378">Hydrolase</keyword>
<evidence type="ECO:0000259" key="8">
    <source>
        <dbReference type="PROSITE" id="PS51677"/>
    </source>
</evidence>
<dbReference type="InterPro" id="IPR050248">
    <property type="entry name" value="Polysacc_deacetylase_ArnD"/>
</dbReference>
<dbReference type="Gene3D" id="3.20.20.370">
    <property type="entry name" value="Glycoside hydrolase/deacetylase"/>
    <property type="match status" value="1"/>
</dbReference>
<comment type="similarity">
    <text evidence="2">Belongs to the polysaccharide deacetylase family.</text>
</comment>
<evidence type="ECO:0000256" key="5">
    <source>
        <dbReference type="ARBA" id="ARBA00022801"/>
    </source>
</evidence>
<dbReference type="GO" id="GO:0046872">
    <property type="term" value="F:metal ion binding"/>
    <property type="evidence" value="ECO:0007669"/>
    <property type="project" value="UniProtKB-KW"/>
</dbReference>
<evidence type="ECO:0000256" key="3">
    <source>
        <dbReference type="ARBA" id="ARBA00020071"/>
    </source>
</evidence>
<dbReference type="Pfam" id="PF01522">
    <property type="entry name" value="Polysacc_deac_1"/>
    <property type="match status" value="1"/>
</dbReference>
<dbReference type="GO" id="GO:0005975">
    <property type="term" value="P:carbohydrate metabolic process"/>
    <property type="evidence" value="ECO:0007669"/>
    <property type="project" value="InterPro"/>
</dbReference>
<reference evidence="9 10" key="1">
    <citation type="submission" date="2019-12" db="EMBL/GenBank/DDBJ databases">
        <title>Genomic-based taxomic classification of the family Erythrobacteraceae.</title>
        <authorList>
            <person name="Xu L."/>
        </authorList>
    </citation>
    <scope>NUCLEOTIDE SEQUENCE [LARGE SCALE GENOMIC DNA]</scope>
    <source>
        <strain evidence="9 10">MCCC 1A09965</strain>
    </source>
</reference>
<dbReference type="Proteomes" id="UP000445582">
    <property type="component" value="Unassembled WGS sequence"/>
</dbReference>
<comment type="caution">
    <text evidence="9">The sequence shown here is derived from an EMBL/GenBank/DDBJ whole genome shotgun (WGS) entry which is preliminary data.</text>
</comment>
<dbReference type="EMBL" id="WTYN01000001">
    <property type="protein sequence ID" value="MXO62571.1"/>
    <property type="molecule type" value="Genomic_DNA"/>
</dbReference>
<evidence type="ECO:0000256" key="6">
    <source>
        <dbReference type="ARBA" id="ARBA00032976"/>
    </source>
</evidence>
<evidence type="ECO:0000256" key="4">
    <source>
        <dbReference type="ARBA" id="ARBA00022723"/>
    </source>
</evidence>
<dbReference type="PANTHER" id="PTHR10587:SF133">
    <property type="entry name" value="CHITIN DEACETYLASE 1-RELATED"/>
    <property type="match status" value="1"/>
</dbReference>
<feature type="domain" description="NodB homology" evidence="8">
    <location>
        <begin position="34"/>
        <end position="260"/>
    </location>
</feature>
<dbReference type="OrthoDB" id="1828825at2"/>
<dbReference type="GO" id="GO:0016810">
    <property type="term" value="F:hydrolase activity, acting on carbon-nitrogen (but not peptide) bonds"/>
    <property type="evidence" value="ECO:0007669"/>
    <property type="project" value="InterPro"/>
</dbReference>